<sequence>METNNIPYASSLAMINQLKGYLTTEEELAFMQLLFSSSASIKGANYGLRRVELERILNIKNDDEALYSFIQRVNGAVQRYFKIVYDERRDRIVAMMRVTANNAKSTLSHEALAILLYLFYQQEVLGHEFTLLHQLLLDFGHESLNANRKMKVNIDQLKKVGAVEDYTETSEEAYQLTTIGAHLFSDSFLHRTVEFAQETKLNKEEVMKFFKRYNLYVEEDMQ</sequence>
<evidence type="ECO:0000313" key="2">
    <source>
        <dbReference type="Proteomes" id="UP001344888"/>
    </source>
</evidence>
<accession>A0AAW9NUZ7</accession>
<reference evidence="1 2" key="1">
    <citation type="submission" date="2023-03" db="EMBL/GenBank/DDBJ databases">
        <title>Bacillus Genome Sequencing.</title>
        <authorList>
            <person name="Dunlap C."/>
        </authorList>
    </citation>
    <scope>NUCLEOTIDE SEQUENCE [LARGE SCALE GENOMIC DNA]</scope>
    <source>
        <strain evidence="1 2">B-59205</strain>
    </source>
</reference>
<gene>
    <name evidence="1" type="ORF">P9B03_11000</name>
</gene>
<organism evidence="1 2">
    <name type="scientific">Metasolibacillus meyeri</name>
    <dbReference type="NCBI Taxonomy" id="1071052"/>
    <lineage>
        <taxon>Bacteria</taxon>
        <taxon>Bacillati</taxon>
        <taxon>Bacillota</taxon>
        <taxon>Bacilli</taxon>
        <taxon>Bacillales</taxon>
        <taxon>Caryophanaceae</taxon>
        <taxon>Metasolibacillus</taxon>
    </lineage>
</organism>
<name>A0AAW9NUZ7_9BACL</name>
<dbReference type="Proteomes" id="UP001344888">
    <property type="component" value="Unassembled WGS sequence"/>
</dbReference>
<dbReference type="RefSeq" id="WP_411830038.1">
    <property type="nucleotide sequence ID" value="NZ_JARSFG010000015.1"/>
</dbReference>
<protein>
    <submittedName>
        <fullName evidence="1">Uncharacterized protein</fullName>
    </submittedName>
</protein>
<dbReference type="EMBL" id="JARSFG010000015">
    <property type="protein sequence ID" value="MEC1179011.1"/>
    <property type="molecule type" value="Genomic_DNA"/>
</dbReference>
<evidence type="ECO:0000313" key="1">
    <source>
        <dbReference type="EMBL" id="MEC1179011.1"/>
    </source>
</evidence>
<dbReference type="AlphaFoldDB" id="A0AAW9NUZ7"/>
<proteinExistence type="predicted"/>
<keyword evidence="2" id="KW-1185">Reference proteome</keyword>
<comment type="caution">
    <text evidence="1">The sequence shown here is derived from an EMBL/GenBank/DDBJ whole genome shotgun (WGS) entry which is preliminary data.</text>
</comment>